<sequence>MATIKDVALRAGVSVTTVSHVVNDTRHVSAKGRERVEEAIRELGYVPNAMARSLKSNTTSTLGMLIPNSSNPYFAEIVRIVEDRCFGAGYTLVLCNTDDEPRRQSVYLQVLAERRIDGLIVVSTGAGDDDSLVTQLHGLRIPTVLVDREIADPACDLVETAHMQGGLLAVRHLLSLGHKRIACIGGPVGVMPSEQRIEGWRMALAESGATPDIANADALLWRGGFTSQGGYEAMHAILRTEEAPSAVFVCNDLMAIGALRAAHESGVRVPDELSIVGFDDIELSAYTSPPLTTVAQPKERIGALAVDMLLERVGGKRRDARKVVLQPELRVRASTARHASFREAAAPSSSSSSSSAPASEAAATPSRKSRTP</sequence>
<dbReference type="PANTHER" id="PTHR30146:SF148">
    <property type="entry name" value="HTH-TYPE TRANSCRIPTIONAL REPRESSOR PURR-RELATED"/>
    <property type="match status" value="1"/>
</dbReference>
<dbReference type="AlphaFoldDB" id="A0A3P3EPV5"/>
<dbReference type="InterPro" id="IPR046335">
    <property type="entry name" value="LacI/GalR-like_sensor"/>
</dbReference>
<evidence type="ECO:0000313" key="7">
    <source>
        <dbReference type="EMBL" id="RRH88434.1"/>
    </source>
</evidence>
<keyword evidence="4" id="KW-0804">Transcription</keyword>
<dbReference type="InterPro" id="IPR028082">
    <property type="entry name" value="Peripla_BP_I"/>
</dbReference>
<dbReference type="PRINTS" id="PR00036">
    <property type="entry name" value="HTHLACI"/>
</dbReference>
<name>A0A3P3EPV5_9BURK</name>
<feature type="domain" description="HTH lacI-type" evidence="6">
    <location>
        <begin position="2"/>
        <end position="56"/>
    </location>
</feature>
<dbReference type="InterPro" id="IPR000843">
    <property type="entry name" value="HTH_LacI"/>
</dbReference>
<dbReference type="CDD" id="cd01392">
    <property type="entry name" value="HTH_LacI"/>
    <property type="match status" value="1"/>
</dbReference>
<evidence type="ECO:0000313" key="8">
    <source>
        <dbReference type="Proteomes" id="UP000271590"/>
    </source>
</evidence>
<evidence type="ECO:0000256" key="1">
    <source>
        <dbReference type="ARBA" id="ARBA00022491"/>
    </source>
</evidence>
<dbReference type="InterPro" id="IPR010982">
    <property type="entry name" value="Lambda_DNA-bd_dom_sf"/>
</dbReference>
<gene>
    <name evidence="7" type="ORF">EH244_12395</name>
</gene>
<feature type="region of interest" description="Disordered" evidence="5">
    <location>
        <begin position="334"/>
        <end position="372"/>
    </location>
</feature>
<feature type="compositionally biased region" description="Low complexity" evidence="5">
    <location>
        <begin position="343"/>
        <end position="363"/>
    </location>
</feature>
<evidence type="ECO:0000259" key="6">
    <source>
        <dbReference type="PROSITE" id="PS50932"/>
    </source>
</evidence>
<keyword evidence="2" id="KW-0805">Transcription regulation</keyword>
<dbReference type="FunFam" id="1.10.260.40:FF:000002">
    <property type="entry name" value="HTH-type transcriptional repressor PurR"/>
    <property type="match status" value="1"/>
</dbReference>
<dbReference type="PROSITE" id="PS50932">
    <property type="entry name" value="HTH_LACI_2"/>
    <property type="match status" value="1"/>
</dbReference>
<evidence type="ECO:0000256" key="3">
    <source>
        <dbReference type="ARBA" id="ARBA00023125"/>
    </source>
</evidence>
<evidence type="ECO:0000256" key="4">
    <source>
        <dbReference type="ARBA" id="ARBA00023163"/>
    </source>
</evidence>
<dbReference type="GO" id="GO:0003700">
    <property type="term" value="F:DNA-binding transcription factor activity"/>
    <property type="evidence" value="ECO:0007669"/>
    <property type="project" value="TreeGrafter"/>
</dbReference>
<protein>
    <submittedName>
        <fullName evidence="7">LacI family DNA-binding transcriptional regulator</fullName>
    </submittedName>
</protein>
<keyword evidence="1" id="KW-0678">Repressor</keyword>
<organism evidence="7 8">
    <name type="scientific">Variovorax beijingensis</name>
    <dbReference type="NCBI Taxonomy" id="2496117"/>
    <lineage>
        <taxon>Bacteria</taxon>
        <taxon>Pseudomonadati</taxon>
        <taxon>Pseudomonadota</taxon>
        <taxon>Betaproteobacteria</taxon>
        <taxon>Burkholderiales</taxon>
        <taxon>Comamonadaceae</taxon>
        <taxon>Variovorax</taxon>
    </lineage>
</organism>
<dbReference type="Gene3D" id="3.40.50.2300">
    <property type="match status" value="2"/>
</dbReference>
<accession>A0A3P3EPV5</accession>
<evidence type="ECO:0000256" key="5">
    <source>
        <dbReference type="SAM" id="MobiDB-lite"/>
    </source>
</evidence>
<dbReference type="GO" id="GO:0000976">
    <property type="term" value="F:transcription cis-regulatory region binding"/>
    <property type="evidence" value="ECO:0007669"/>
    <property type="project" value="TreeGrafter"/>
</dbReference>
<dbReference type="SUPFAM" id="SSF47413">
    <property type="entry name" value="lambda repressor-like DNA-binding domains"/>
    <property type="match status" value="1"/>
</dbReference>
<comment type="caution">
    <text evidence="7">The sequence shown here is derived from an EMBL/GenBank/DDBJ whole genome shotgun (WGS) entry which is preliminary data.</text>
</comment>
<dbReference type="RefSeq" id="WP_124958701.1">
    <property type="nucleotide sequence ID" value="NZ_CBFHCE010000169.1"/>
</dbReference>
<keyword evidence="3 7" id="KW-0238">DNA-binding</keyword>
<dbReference type="Pfam" id="PF13377">
    <property type="entry name" value="Peripla_BP_3"/>
    <property type="match status" value="1"/>
</dbReference>
<evidence type="ECO:0000256" key="2">
    <source>
        <dbReference type="ARBA" id="ARBA00023015"/>
    </source>
</evidence>
<dbReference type="EMBL" id="RQXU01000006">
    <property type="protein sequence ID" value="RRH88434.1"/>
    <property type="molecule type" value="Genomic_DNA"/>
</dbReference>
<dbReference type="Gene3D" id="1.10.260.40">
    <property type="entry name" value="lambda repressor-like DNA-binding domains"/>
    <property type="match status" value="1"/>
</dbReference>
<proteinExistence type="predicted"/>
<dbReference type="PROSITE" id="PS00356">
    <property type="entry name" value="HTH_LACI_1"/>
    <property type="match status" value="1"/>
</dbReference>
<dbReference type="SUPFAM" id="SSF53822">
    <property type="entry name" value="Periplasmic binding protein-like I"/>
    <property type="match status" value="1"/>
</dbReference>
<dbReference type="Pfam" id="PF00356">
    <property type="entry name" value="LacI"/>
    <property type="match status" value="1"/>
</dbReference>
<dbReference type="SMART" id="SM00354">
    <property type="entry name" value="HTH_LACI"/>
    <property type="match status" value="1"/>
</dbReference>
<reference evidence="7 8" key="1">
    <citation type="submission" date="2018-11" db="EMBL/GenBank/DDBJ databases">
        <title>The genome of Variovorax sp T529.</title>
        <authorList>
            <person name="Gao J."/>
        </authorList>
    </citation>
    <scope>NUCLEOTIDE SEQUENCE [LARGE SCALE GENOMIC DNA]</scope>
    <source>
        <strain evidence="7 8">T529</strain>
    </source>
</reference>
<dbReference type="Proteomes" id="UP000271590">
    <property type="component" value="Unassembled WGS sequence"/>
</dbReference>
<dbReference type="PANTHER" id="PTHR30146">
    <property type="entry name" value="LACI-RELATED TRANSCRIPTIONAL REPRESSOR"/>
    <property type="match status" value="1"/>
</dbReference>